<proteinExistence type="inferred from homology"/>
<reference evidence="5" key="2">
    <citation type="submission" date="2023-05" db="EMBL/GenBank/DDBJ databases">
        <authorList>
            <consortium name="Lawrence Berkeley National Laboratory"/>
            <person name="Steindorff A."/>
            <person name="Hensen N."/>
            <person name="Bonometti L."/>
            <person name="Westerberg I."/>
            <person name="Brannstrom I.O."/>
            <person name="Guillou S."/>
            <person name="Cros-Aarteil S."/>
            <person name="Calhoun S."/>
            <person name="Haridas S."/>
            <person name="Kuo A."/>
            <person name="Mondo S."/>
            <person name="Pangilinan J."/>
            <person name="Riley R."/>
            <person name="Labutti K."/>
            <person name="Andreopoulos B."/>
            <person name="Lipzen A."/>
            <person name="Chen C."/>
            <person name="Yanf M."/>
            <person name="Daum C."/>
            <person name="Ng V."/>
            <person name="Clum A."/>
            <person name="Ohm R."/>
            <person name="Martin F."/>
            <person name="Silar P."/>
            <person name="Natvig D."/>
            <person name="Lalanne C."/>
            <person name="Gautier V."/>
            <person name="Ament-Velasquez S.L."/>
            <person name="Kruys A."/>
            <person name="Hutchinson M.I."/>
            <person name="Powell A.J."/>
            <person name="Barry K."/>
            <person name="Miller A.N."/>
            <person name="Grigoriev I.V."/>
            <person name="Debuchy R."/>
            <person name="Gladieux P."/>
            <person name="Thoren M.H."/>
            <person name="Johannesson H."/>
        </authorList>
    </citation>
    <scope>NUCLEOTIDE SEQUENCE</scope>
    <source>
        <strain evidence="5">CBS 141.50</strain>
    </source>
</reference>
<organism evidence="5 6">
    <name type="scientific">Dichotomopilus funicola</name>
    <dbReference type="NCBI Taxonomy" id="1934379"/>
    <lineage>
        <taxon>Eukaryota</taxon>
        <taxon>Fungi</taxon>
        <taxon>Dikarya</taxon>
        <taxon>Ascomycota</taxon>
        <taxon>Pezizomycotina</taxon>
        <taxon>Sordariomycetes</taxon>
        <taxon>Sordariomycetidae</taxon>
        <taxon>Sordariales</taxon>
        <taxon>Chaetomiaceae</taxon>
        <taxon>Dichotomopilus</taxon>
    </lineage>
</organism>
<protein>
    <recommendedName>
        <fullName evidence="4">Peptidase C1A papain C-terminal domain-containing protein</fullName>
    </recommendedName>
</protein>
<evidence type="ECO:0000256" key="3">
    <source>
        <dbReference type="SAM" id="SignalP"/>
    </source>
</evidence>
<dbReference type="GeneID" id="87818211"/>
<feature type="domain" description="Peptidase C1A papain C-terminal" evidence="4">
    <location>
        <begin position="71"/>
        <end position="296"/>
    </location>
</feature>
<dbReference type="InterPro" id="IPR000668">
    <property type="entry name" value="Peptidase_C1A_C"/>
</dbReference>
<reference evidence="5" key="1">
    <citation type="journal article" date="2023" name="Mol. Phylogenet. Evol.">
        <title>Genome-scale phylogeny and comparative genomics of the fungal order Sordariales.</title>
        <authorList>
            <person name="Hensen N."/>
            <person name="Bonometti L."/>
            <person name="Westerberg I."/>
            <person name="Brannstrom I.O."/>
            <person name="Guillou S."/>
            <person name="Cros-Aarteil S."/>
            <person name="Calhoun S."/>
            <person name="Haridas S."/>
            <person name="Kuo A."/>
            <person name="Mondo S."/>
            <person name="Pangilinan J."/>
            <person name="Riley R."/>
            <person name="LaButti K."/>
            <person name="Andreopoulos B."/>
            <person name="Lipzen A."/>
            <person name="Chen C."/>
            <person name="Yan M."/>
            <person name="Daum C."/>
            <person name="Ng V."/>
            <person name="Clum A."/>
            <person name="Steindorff A."/>
            <person name="Ohm R.A."/>
            <person name="Martin F."/>
            <person name="Silar P."/>
            <person name="Natvig D.O."/>
            <person name="Lalanne C."/>
            <person name="Gautier V."/>
            <person name="Ament-Velasquez S.L."/>
            <person name="Kruys A."/>
            <person name="Hutchinson M.I."/>
            <person name="Powell A.J."/>
            <person name="Barry K."/>
            <person name="Miller A.N."/>
            <person name="Grigoriev I.V."/>
            <person name="Debuchy R."/>
            <person name="Gladieux P."/>
            <person name="Hiltunen Thoren M."/>
            <person name="Johannesson H."/>
        </authorList>
    </citation>
    <scope>NUCLEOTIDE SEQUENCE</scope>
    <source>
        <strain evidence="5">CBS 141.50</strain>
    </source>
</reference>
<dbReference type="GO" id="GO:0008234">
    <property type="term" value="F:cysteine-type peptidase activity"/>
    <property type="evidence" value="ECO:0007669"/>
    <property type="project" value="InterPro"/>
</dbReference>
<dbReference type="SUPFAM" id="SSF54001">
    <property type="entry name" value="Cysteine proteinases"/>
    <property type="match status" value="1"/>
</dbReference>
<evidence type="ECO:0000256" key="1">
    <source>
        <dbReference type="ARBA" id="ARBA00008455"/>
    </source>
</evidence>
<feature type="signal peptide" evidence="3">
    <location>
        <begin position="1"/>
        <end position="16"/>
    </location>
</feature>
<feature type="region of interest" description="Disordered" evidence="2">
    <location>
        <begin position="437"/>
        <end position="463"/>
    </location>
</feature>
<evidence type="ECO:0000313" key="6">
    <source>
        <dbReference type="Proteomes" id="UP001302676"/>
    </source>
</evidence>
<evidence type="ECO:0000256" key="2">
    <source>
        <dbReference type="SAM" id="MobiDB-lite"/>
    </source>
</evidence>
<feature type="chain" id="PRO_5042971649" description="Peptidase C1A papain C-terminal domain-containing protein" evidence="3">
    <location>
        <begin position="17"/>
        <end position="658"/>
    </location>
</feature>
<comment type="similarity">
    <text evidence="1">Belongs to the peptidase C1 family.</text>
</comment>
<dbReference type="Gene3D" id="3.90.70.10">
    <property type="entry name" value="Cysteine proteinases"/>
    <property type="match status" value="1"/>
</dbReference>
<dbReference type="GO" id="GO:0006508">
    <property type="term" value="P:proteolysis"/>
    <property type="evidence" value="ECO:0007669"/>
    <property type="project" value="InterPro"/>
</dbReference>
<comment type="caution">
    <text evidence="5">The sequence shown here is derived from an EMBL/GenBank/DDBJ whole genome shotgun (WGS) entry which is preliminary data.</text>
</comment>
<dbReference type="CDD" id="cd02619">
    <property type="entry name" value="Peptidase_C1"/>
    <property type="match status" value="1"/>
</dbReference>
<feature type="region of interest" description="Disordered" evidence="2">
    <location>
        <begin position="27"/>
        <end position="65"/>
    </location>
</feature>
<keyword evidence="3" id="KW-0732">Signal</keyword>
<feature type="compositionally biased region" description="Polar residues" evidence="2">
    <location>
        <begin position="50"/>
        <end position="65"/>
    </location>
</feature>
<dbReference type="PANTHER" id="PTHR12411">
    <property type="entry name" value="CYSTEINE PROTEASE FAMILY C1-RELATED"/>
    <property type="match status" value="1"/>
</dbReference>
<dbReference type="InterPro" id="IPR038765">
    <property type="entry name" value="Papain-like_cys_pep_sf"/>
</dbReference>
<evidence type="ECO:0000313" key="5">
    <source>
        <dbReference type="EMBL" id="KAK4141368.1"/>
    </source>
</evidence>
<dbReference type="InterPro" id="IPR013128">
    <property type="entry name" value="Peptidase_C1A"/>
</dbReference>
<accession>A0AAN6ZKN6</accession>
<feature type="compositionally biased region" description="Low complexity" evidence="2">
    <location>
        <begin position="440"/>
        <end position="461"/>
    </location>
</feature>
<dbReference type="Pfam" id="PF00112">
    <property type="entry name" value="Peptidase_C1"/>
    <property type="match status" value="1"/>
</dbReference>
<gene>
    <name evidence="5" type="ORF">C8A04DRAFT_30997</name>
</gene>
<evidence type="ECO:0000259" key="4">
    <source>
        <dbReference type="SMART" id="SM00645"/>
    </source>
</evidence>
<dbReference type="SMART" id="SM00645">
    <property type="entry name" value="Pept_C1"/>
    <property type="match status" value="1"/>
</dbReference>
<dbReference type="SUPFAM" id="SSF89372">
    <property type="entry name" value="Fucose-specific lectin"/>
    <property type="match status" value="1"/>
</dbReference>
<sequence length="658" mass="71481">MALWAFALLATATATANPIARRAAIPWPEPVPASDTPPVDWSSLPPPNYPRNSPTVRTNTLKANDNSDYTPPLSVSWVTRNSTSFITTPQDQRTCNACWAFAVTALIESQIRIEHGPWSKRSESDVHDGLGAACASVGNAEETLAWLAGQGDIYVNNTSLKPPGIADWPCDPYRDSDHAYEACGDRRGRATQVPYYQGLGTVGEQKGWVDRYGPVVATFVLYEDFGGWHPGKEGEVYRWDGVSATNGNHLALVVGYDDERGAWLMKNSWGTGWGEAGYVWFAYDEANIDSWTKYGLVNVNPDPWTRRRHQSGSLLISGNGETHRNAELLLPNSDSSGFVHVSRDGDTGTWSSVAEIKSENALTSPPAVIGTSWNRDFHAVGVDEKGTLVQWVFNQTAAAWSQVATLDGVEGVPGLVQSDGSQLIVVVRHADGSLNEYQQPPHTTTWSHTSTLTPPSSISHSGPSLLQSNTHLDLYASASTTPNSPPSYGHLYTVAVRVDGQLQLFWRPGGPDGVWVAGEVFGDGFTAAEGEEIVPVMIQDYFNTQNETSVGGFQLVVADAEGNIQHWTRDNSDLADRLEPPREGTDSGRWVLTETVTPEGGKVKRVLGLVLGSDGERMRMVSEGVKGEVVWWIWDGAWKKGEVVDVEGMKMGEAVSGG</sequence>
<dbReference type="RefSeq" id="XP_062634739.1">
    <property type="nucleotide sequence ID" value="XM_062781598.1"/>
</dbReference>
<name>A0AAN6ZKN6_9PEZI</name>
<dbReference type="Proteomes" id="UP001302676">
    <property type="component" value="Unassembled WGS sequence"/>
</dbReference>
<keyword evidence="6" id="KW-1185">Reference proteome</keyword>
<dbReference type="AlphaFoldDB" id="A0AAN6ZKN6"/>
<dbReference type="EMBL" id="MU853612">
    <property type="protein sequence ID" value="KAK4141368.1"/>
    <property type="molecule type" value="Genomic_DNA"/>
</dbReference>